<accession>A0A5Q0N4J3</accession>
<evidence type="ECO:0000313" key="3">
    <source>
        <dbReference type="EMBL" id="QFZ98717.1"/>
    </source>
</evidence>
<evidence type="ECO:0000256" key="1">
    <source>
        <dbReference type="ARBA" id="ARBA00002670"/>
    </source>
</evidence>
<name>A0A5Q0N4J3_9AGAR</name>
<keyword evidence="3" id="KW-0255">Endonuclease</keyword>
<keyword evidence="3" id="KW-0496">Mitochondrion</keyword>
<protein>
    <submittedName>
        <fullName evidence="3">LAGLIDADG endonuclease type 1</fullName>
    </submittedName>
</protein>
<dbReference type="EMBL" id="MK993561">
    <property type="protein sequence ID" value="QFZ98717.1"/>
    <property type="molecule type" value="Genomic_DNA"/>
</dbReference>
<reference evidence="3" key="1">
    <citation type="journal article" name="Front. Microbiol.">
        <title>Comparative Mitogenome Analysis Reveals Mitochondrial Genome Differentiation in Ectomycorrhizal and Asymbiotic Amanita Species.</title>
        <authorList>
            <person name="Li Q."/>
            <person name="He X."/>
            <person name="Ren Y."/>
            <person name="Xiong C."/>
            <person name="Jin X."/>
            <person name="Peng L."/>
            <person name="Huang W."/>
        </authorList>
    </citation>
    <scope>NUCLEOTIDE SEQUENCE</scope>
</reference>
<dbReference type="InterPro" id="IPR051289">
    <property type="entry name" value="LAGLIDADG_Endonuclease"/>
</dbReference>
<dbReference type="PANTHER" id="PTHR36181:SF4">
    <property type="entry name" value="LAGLIDADG ENDONUCLEASE"/>
    <property type="match status" value="1"/>
</dbReference>
<geneLocation type="mitochondrion" evidence="3"/>
<dbReference type="Gene3D" id="3.10.28.10">
    <property type="entry name" value="Homing endonucleases"/>
    <property type="match status" value="1"/>
</dbReference>
<dbReference type="PANTHER" id="PTHR36181">
    <property type="entry name" value="INTRON-ENCODED ENDONUCLEASE AI3-RELATED"/>
    <property type="match status" value="1"/>
</dbReference>
<dbReference type="RefSeq" id="YP_009710769.1">
    <property type="nucleotide sequence ID" value="NC_045201.1"/>
</dbReference>
<dbReference type="GO" id="GO:0004519">
    <property type="term" value="F:endonuclease activity"/>
    <property type="evidence" value="ECO:0007669"/>
    <property type="project" value="UniProtKB-KW"/>
</dbReference>
<feature type="domain" description="Homing endonuclease LAGLIDADG" evidence="2">
    <location>
        <begin position="88"/>
        <end position="186"/>
    </location>
</feature>
<sequence length="187" mass="21744">MGNRGSKSVLQTNIVKEQRVYGSWCVNHNLMHLRYTLMGFERNYPVKIPSKQLNKLSFSILAPLASQEGIIIYKKKFLSNNVLNSWFLTGIVDAEGCFQIQIRQDKRQTLKWRVSPAFKIKLHIKDISILENIQKAWGVGTITKDNSNMANYNVWSVKELQVIVDHFDKFSLVTAKHYDFLIFKQCF</sequence>
<keyword evidence="3" id="KW-0540">Nuclease</keyword>
<dbReference type="SUPFAM" id="SSF55608">
    <property type="entry name" value="Homing endonucleases"/>
    <property type="match status" value="1"/>
</dbReference>
<dbReference type="InterPro" id="IPR004860">
    <property type="entry name" value="LAGLIDADG_dom"/>
</dbReference>
<dbReference type="InterPro" id="IPR027434">
    <property type="entry name" value="Homing_endonucl"/>
</dbReference>
<dbReference type="GO" id="GO:0005739">
    <property type="term" value="C:mitochondrion"/>
    <property type="evidence" value="ECO:0007669"/>
    <property type="project" value="UniProtKB-ARBA"/>
</dbReference>
<dbReference type="Pfam" id="PF00961">
    <property type="entry name" value="LAGLIDADG_1"/>
    <property type="match status" value="1"/>
</dbReference>
<keyword evidence="3" id="KW-0378">Hydrolase</keyword>
<evidence type="ECO:0000259" key="2">
    <source>
        <dbReference type="Pfam" id="PF00961"/>
    </source>
</evidence>
<dbReference type="GeneID" id="42437981"/>
<comment type="function">
    <text evidence="1">Mitochondrial DNA endonuclease involved in intron homing.</text>
</comment>
<dbReference type="AlphaFoldDB" id="A0A5Q0N4J3"/>
<gene>
    <name evidence="3" type="primary">orf187</name>
</gene>
<organism evidence="3">
    <name type="scientific">Amanita thiersii</name>
    <dbReference type="NCBI Taxonomy" id="235537"/>
    <lineage>
        <taxon>Eukaryota</taxon>
        <taxon>Fungi</taxon>
        <taxon>Dikarya</taxon>
        <taxon>Basidiomycota</taxon>
        <taxon>Agaricomycotina</taxon>
        <taxon>Agaricomycetes</taxon>
        <taxon>Agaricomycetidae</taxon>
        <taxon>Agaricales</taxon>
        <taxon>Pluteineae</taxon>
        <taxon>Amanitaceae</taxon>
        <taxon>Amanita</taxon>
    </lineage>
</organism>
<proteinExistence type="predicted"/>